<dbReference type="InterPro" id="IPR031847">
    <property type="entry name" value="PDLI1-4/Zasp-like_mid"/>
</dbReference>
<keyword evidence="2" id="KW-0963">Cytoplasm</keyword>
<evidence type="ECO:0000256" key="3">
    <source>
        <dbReference type="ARBA" id="ARBA00022723"/>
    </source>
</evidence>
<evidence type="ECO:0000313" key="11">
    <source>
        <dbReference type="EMBL" id="KFV68288.1"/>
    </source>
</evidence>
<dbReference type="InterPro" id="IPR050604">
    <property type="entry name" value="PDZ-LIM_domain"/>
</dbReference>
<dbReference type="GO" id="GO:0005912">
    <property type="term" value="C:adherens junction"/>
    <property type="evidence" value="ECO:0007669"/>
    <property type="project" value="TreeGrafter"/>
</dbReference>
<feature type="domain" description="LIM zinc-binding" evidence="9">
    <location>
        <begin position="489"/>
        <end position="548"/>
    </location>
</feature>
<dbReference type="InterPro" id="IPR006643">
    <property type="entry name" value="Zasp-like_motif"/>
</dbReference>
<dbReference type="InterPro" id="IPR036034">
    <property type="entry name" value="PDZ_sf"/>
</dbReference>
<dbReference type="Proteomes" id="UP000053875">
    <property type="component" value="Unassembled WGS sequence"/>
</dbReference>
<dbReference type="Pfam" id="PF00412">
    <property type="entry name" value="LIM"/>
    <property type="match status" value="3"/>
</dbReference>
<dbReference type="Gene3D" id="2.10.110.10">
    <property type="entry name" value="Cysteine Rich Protein"/>
    <property type="match status" value="3"/>
</dbReference>
<dbReference type="GO" id="GO:0031941">
    <property type="term" value="C:filamentous actin"/>
    <property type="evidence" value="ECO:0007669"/>
    <property type="project" value="TreeGrafter"/>
</dbReference>
<feature type="region of interest" description="Disordered" evidence="8">
    <location>
        <begin position="156"/>
        <end position="209"/>
    </location>
</feature>
<dbReference type="GO" id="GO:0030036">
    <property type="term" value="P:actin cytoskeleton organization"/>
    <property type="evidence" value="ECO:0007669"/>
    <property type="project" value="TreeGrafter"/>
</dbReference>
<feature type="domain" description="LIM zinc-binding" evidence="9">
    <location>
        <begin position="429"/>
        <end position="488"/>
    </location>
</feature>
<feature type="non-terminal residue" evidence="11">
    <location>
        <position position="548"/>
    </location>
</feature>
<dbReference type="SMART" id="SM00735">
    <property type="entry name" value="ZM"/>
    <property type="match status" value="1"/>
</dbReference>
<keyword evidence="3 7" id="KW-0479">Metal-binding</keyword>
<keyword evidence="4" id="KW-0677">Repeat</keyword>
<evidence type="ECO:0000259" key="9">
    <source>
        <dbReference type="PROSITE" id="PS50023"/>
    </source>
</evidence>
<dbReference type="InterPro" id="IPR001478">
    <property type="entry name" value="PDZ"/>
</dbReference>
<evidence type="ECO:0000259" key="10">
    <source>
        <dbReference type="PROSITE" id="PS50106"/>
    </source>
</evidence>
<keyword evidence="12" id="KW-1185">Reference proteome</keyword>
<dbReference type="FunFam" id="2.10.110.10:FF:000014">
    <property type="entry name" value="PDZ and LIM domain protein 5"/>
    <property type="match status" value="1"/>
</dbReference>
<feature type="region of interest" description="Disordered" evidence="8">
    <location>
        <begin position="330"/>
        <end position="357"/>
    </location>
</feature>
<dbReference type="GO" id="GO:0030018">
    <property type="term" value="C:Z disc"/>
    <property type="evidence" value="ECO:0007669"/>
    <property type="project" value="UniProtKB-SubCell"/>
</dbReference>
<protein>
    <submittedName>
        <fullName evidence="11">LIM domain-binding protein 3</fullName>
    </submittedName>
</protein>
<evidence type="ECO:0000256" key="8">
    <source>
        <dbReference type="SAM" id="MobiDB-lite"/>
    </source>
</evidence>
<dbReference type="SUPFAM" id="SSF50156">
    <property type="entry name" value="PDZ domain-like"/>
    <property type="match status" value="1"/>
</dbReference>
<feature type="domain" description="LIM zinc-binding" evidence="9">
    <location>
        <begin position="370"/>
        <end position="428"/>
    </location>
</feature>
<feature type="non-terminal residue" evidence="11">
    <location>
        <position position="1"/>
    </location>
</feature>
<dbReference type="CDD" id="cd09454">
    <property type="entry name" value="LIM1_ZASP_Cypher"/>
    <property type="match status" value="1"/>
</dbReference>
<dbReference type="FunFam" id="2.10.110.10:FF:000010">
    <property type="entry name" value="PDZ and LIM domain protein 5"/>
    <property type="match status" value="1"/>
</dbReference>
<comment type="subcellular location">
    <subcellularLocation>
        <location evidence="1">Cytoplasm</location>
        <location evidence="1">Myofibril</location>
        <location evidence="1">Sarcomere</location>
        <location evidence="1">Z line</location>
    </subcellularLocation>
</comment>
<keyword evidence="6 7" id="KW-0440">LIM domain</keyword>
<proteinExistence type="predicted"/>
<dbReference type="GO" id="GO:0001725">
    <property type="term" value="C:stress fiber"/>
    <property type="evidence" value="ECO:0007669"/>
    <property type="project" value="TreeGrafter"/>
</dbReference>
<gene>
    <name evidence="11" type="ORF">N307_09465</name>
</gene>
<dbReference type="GO" id="GO:0061061">
    <property type="term" value="P:muscle structure development"/>
    <property type="evidence" value="ECO:0007669"/>
    <property type="project" value="TreeGrafter"/>
</dbReference>
<dbReference type="STRING" id="118200.A0A093GGF7"/>
<dbReference type="PROSITE" id="PS00478">
    <property type="entry name" value="LIM_DOMAIN_1"/>
    <property type="match status" value="1"/>
</dbReference>
<dbReference type="GO" id="GO:0003779">
    <property type="term" value="F:actin binding"/>
    <property type="evidence" value="ECO:0007669"/>
    <property type="project" value="TreeGrafter"/>
</dbReference>
<dbReference type="Pfam" id="PF00595">
    <property type="entry name" value="PDZ"/>
    <property type="match status" value="1"/>
</dbReference>
<organism evidence="11 12">
    <name type="scientific">Dryobates pubescens</name>
    <name type="common">Downy woodpecker</name>
    <name type="synonym">Picoides pubescens</name>
    <dbReference type="NCBI Taxonomy" id="118200"/>
    <lineage>
        <taxon>Eukaryota</taxon>
        <taxon>Metazoa</taxon>
        <taxon>Chordata</taxon>
        <taxon>Craniata</taxon>
        <taxon>Vertebrata</taxon>
        <taxon>Euteleostomi</taxon>
        <taxon>Archelosauria</taxon>
        <taxon>Archosauria</taxon>
        <taxon>Dinosauria</taxon>
        <taxon>Saurischia</taxon>
        <taxon>Theropoda</taxon>
        <taxon>Coelurosauria</taxon>
        <taxon>Aves</taxon>
        <taxon>Neognathae</taxon>
        <taxon>Neoaves</taxon>
        <taxon>Telluraves</taxon>
        <taxon>Coraciimorphae</taxon>
        <taxon>Piciformes</taxon>
        <taxon>Picidae</taxon>
        <taxon>Dryobates</taxon>
    </lineage>
</organism>
<feature type="compositionally biased region" description="Low complexity" evidence="8">
    <location>
        <begin position="186"/>
        <end position="201"/>
    </location>
</feature>
<accession>A0A093GGF7</accession>
<feature type="domain" description="PDZ" evidence="10">
    <location>
        <begin position="1"/>
        <end position="54"/>
    </location>
</feature>
<feature type="compositionally biased region" description="Polar residues" evidence="8">
    <location>
        <begin position="157"/>
        <end position="183"/>
    </location>
</feature>
<dbReference type="PANTHER" id="PTHR24214">
    <property type="entry name" value="PDZ AND LIM DOMAIN PROTEIN ZASP"/>
    <property type="match status" value="1"/>
</dbReference>
<sequence>QITPGSKAAQSQMNQGDLVVAIDGVNTDSMTHLEAQNKIKSASHNLSLTLQKSKRPVPVSTTAPRIDSPRAVVPHQQVVTNTAANKEFTERFNPNVLKDSALSTHKPIEVKGLGGKATIIHAQYNTPISMYSQDAIMDAIAGQAQAQGGEFARLGAGTSQREASSITTGQKVPFTSSSNQSTPVEHAPVSTSSASTPVPHASAPPPATAAQITTSMMTPPAATSVVQESFSSSFQSESPTASAASKQRVVTTASIKPSVYQPGEKTLKCLLVSFGVLKTAPAPVHSYTPANAEPASRPPWVTDDSFSQKFAPGKTTTTITKHILPMGAPVPPPASSSAYPSPVSTSSQAPPIARGTVQRAERFPASSRTPLCGHCNSIIRGPFLVAMGRSWHPEEFNCAYCKTSLADMCFVEEQNSVYCERCYEQFFAPTCARCHTKIMGEVMHALRQTWHTSCFVCAACKMPFGNSLFHMEDGEPYCEKDYIALFSTKCHGCDFPVEAGDKFIEALGHTWHDTCFICAVCHVNLEGQPFYSKKDKPLCKKHAHAIHV</sequence>
<dbReference type="FunFam" id="2.10.110.10:FF:000020">
    <property type="entry name" value="PDZ and LIM domain protein 5"/>
    <property type="match status" value="1"/>
</dbReference>
<dbReference type="GO" id="GO:0051371">
    <property type="term" value="F:muscle alpha-actinin binding"/>
    <property type="evidence" value="ECO:0007669"/>
    <property type="project" value="TreeGrafter"/>
</dbReference>
<dbReference type="PANTHER" id="PTHR24214:SF9">
    <property type="entry name" value="LIM DOMAIN-BINDING PROTEIN 3"/>
    <property type="match status" value="1"/>
</dbReference>
<dbReference type="GO" id="GO:0007507">
    <property type="term" value="P:heart development"/>
    <property type="evidence" value="ECO:0007669"/>
    <property type="project" value="TreeGrafter"/>
</dbReference>
<dbReference type="PROSITE" id="PS50106">
    <property type="entry name" value="PDZ"/>
    <property type="match status" value="1"/>
</dbReference>
<dbReference type="Pfam" id="PF15936">
    <property type="entry name" value="DUF4749"/>
    <property type="match status" value="1"/>
</dbReference>
<evidence type="ECO:0000313" key="12">
    <source>
        <dbReference type="Proteomes" id="UP000053875"/>
    </source>
</evidence>
<dbReference type="Gene3D" id="2.30.42.10">
    <property type="match status" value="1"/>
</dbReference>
<evidence type="ECO:0000256" key="6">
    <source>
        <dbReference type="ARBA" id="ARBA00023038"/>
    </source>
</evidence>
<evidence type="ECO:0000256" key="2">
    <source>
        <dbReference type="ARBA" id="ARBA00022490"/>
    </source>
</evidence>
<evidence type="ECO:0000256" key="7">
    <source>
        <dbReference type="PROSITE-ProRule" id="PRU00125"/>
    </source>
</evidence>
<dbReference type="CDD" id="cd09362">
    <property type="entry name" value="LIM2_Enigma_like"/>
    <property type="match status" value="1"/>
</dbReference>
<reference evidence="11 12" key="1">
    <citation type="submission" date="2014-04" db="EMBL/GenBank/DDBJ databases">
        <title>Genome evolution of avian class.</title>
        <authorList>
            <person name="Zhang G."/>
            <person name="Li C."/>
        </authorList>
    </citation>
    <scope>NUCLEOTIDE SEQUENCE [LARGE SCALE GENOMIC DNA]</scope>
    <source>
        <strain evidence="11">BGI_N307</strain>
    </source>
</reference>
<evidence type="ECO:0000256" key="4">
    <source>
        <dbReference type="ARBA" id="ARBA00022737"/>
    </source>
</evidence>
<dbReference type="SUPFAM" id="SSF57716">
    <property type="entry name" value="Glucocorticoid receptor-like (DNA-binding domain)"/>
    <property type="match status" value="4"/>
</dbReference>
<name>A0A093GGF7_DRYPU</name>
<dbReference type="GO" id="GO:0046872">
    <property type="term" value="F:metal ion binding"/>
    <property type="evidence" value="ECO:0007669"/>
    <property type="project" value="UniProtKB-KW"/>
</dbReference>
<dbReference type="PROSITE" id="PS50023">
    <property type="entry name" value="LIM_DOMAIN_2"/>
    <property type="match status" value="3"/>
</dbReference>
<evidence type="ECO:0000256" key="1">
    <source>
        <dbReference type="ARBA" id="ARBA00004216"/>
    </source>
</evidence>
<keyword evidence="5 7" id="KW-0862">Zinc</keyword>
<dbReference type="EMBL" id="KL216210">
    <property type="protein sequence ID" value="KFV68288.1"/>
    <property type="molecule type" value="Genomic_DNA"/>
</dbReference>
<evidence type="ECO:0000256" key="5">
    <source>
        <dbReference type="ARBA" id="ARBA00022833"/>
    </source>
</evidence>
<feature type="compositionally biased region" description="Low complexity" evidence="8">
    <location>
        <begin position="335"/>
        <end position="347"/>
    </location>
</feature>
<dbReference type="InterPro" id="IPR001781">
    <property type="entry name" value="Znf_LIM"/>
</dbReference>
<dbReference type="SMART" id="SM00132">
    <property type="entry name" value="LIM"/>
    <property type="match status" value="3"/>
</dbReference>
<dbReference type="AlphaFoldDB" id="A0A093GGF7"/>